<keyword evidence="2 5" id="KW-0378">Hydrolase</keyword>
<keyword evidence="6" id="KW-1185">Reference proteome</keyword>
<proteinExistence type="inferred from homology"/>
<dbReference type="InterPro" id="IPR050300">
    <property type="entry name" value="GDXG_lipolytic_enzyme"/>
</dbReference>
<dbReference type="InterPro" id="IPR029058">
    <property type="entry name" value="AB_hydrolase_fold"/>
</dbReference>
<protein>
    <submittedName>
        <fullName evidence="5">Alpha/beta hydrolase</fullName>
    </submittedName>
</protein>
<dbReference type="PANTHER" id="PTHR48081">
    <property type="entry name" value="AB HYDROLASE SUPERFAMILY PROTEIN C4A8.06C"/>
    <property type="match status" value="1"/>
</dbReference>
<feature type="domain" description="Alpha/beta hydrolase fold-3" evidence="4">
    <location>
        <begin position="148"/>
        <end position="354"/>
    </location>
</feature>
<dbReference type="EMBL" id="WBZJ01000002">
    <property type="protein sequence ID" value="KAB3520948.1"/>
    <property type="molecule type" value="Genomic_DNA"/>
</dbReference>
<dbReference type="Proteomes" id="UP000436181">
    <property type="component" value="Unassembled WGS sequence"/>
</dbReference>
<dbReference type="InterPro" id="IPR002168">
    <property type="entry name" value="Lipase_GDXG_HIS_AS"/>
</dbReference>
<feature type="region of interest" description="Disordered" evidence="3">
    <location>
        <begin position="1"/>
        <end position="30"/>
    </location>
</feature>
<dbReference type="RefSeq" id="WP_151842952.1">
    <property type="nucleotide sequence ID" value="NZ_CP061033.1"/>
</dbReference>
<dbReference type="Pfam" id="PF07859">
    <property type="entry name" value="Abhydrolase_3"/>
    <property type="match status" value="1"/>
</dbReference>
<dbReference type="PANTHER" id="PTHR48081:SF8">
    <property type="entry name" value="ALPHA_BETA HYDROLASE FOLD-3 DOMAIN-CONTAINING PROTEIN-RELATED"/>
    <property type="match status" value="1"/>
</dbReference>
<dbReference type="Gene3D" id="3.40.50.1820">
    <property type="entry name" value="alpha/beta hydrolase"/>
    <property type="match status" value="1"/>
</dbReference>
<evidence type="ECO:0000256" key="2">
    <source>
        <dbReference type="ARBA" id="ARBA00022801"/>
    </source>
</evidence>
<evidence type="ECO:0000256" key="1">
    <source>
        <dbReference type="ARBA" id="ARBA00010515"/>
    </source>
</evidence>
<evidence type="ECO:0000259" key="4">
    <source>
        <dbReference type="Pfam" id="PF07859"/>
    </source>
</evidence>
<dbReference type="GO" id="GO:0016787">
    <property type="term" value="F:hydrolase activity"/>
    <property type="evidence" value="ECO:0007669"/>
    <property type="project" value="UniProtKB-KW"/>
</dbReference>
<name>A0ABQ6VDY0_9CORY</name>
<sequence>MDISSTQSSSAPSSSGAPSGAASSGKAPVAARTYQPDLLTKLTALSGRGLLALPPALLSALGSLTNRDGNRLDSDVRASLKLLDVVSGDDIVDLPLDKARAQVDREAHLAAGTMQAVGGVTEHDVAGVRVRHYRPRGFESAGTDLPTLVYLHGGGWVTGSLNSHESTARWLCSRADVAVLAVDYRLAPEHPFPAGLDDVTAVVSAAMAGEVAGVDGSRVAVGGDSAGGNLSAAVCLRLRDEGKPQPRLQMLFVPNVNLKEYTTASFTEFADGYYLTRGQMDWYRDHYIPNEDDRSNPWASPILAEDLSGLAPAYVAVAGFDVLRDEGEVYAQRLKDAGVATTLRRHEGLVHPFVNSTGLWRGARRALDEAAGALRLALDVV</sequence>
<gene>
    <name evidence="5" type="ORF">F8377_06850</name>
</gene>
<dbReference type="SUPFAM" id="SSF53474">
    <property type="entry name" value="alpha/beta-Hydrolases"/>
    <property type="match status" value="1"/>
</dbReference>
<dbReference type="InterPro" id="IPR013094">
    <property type="entry name" value="AB_hydrolase_3"/>
</dbReference>
<organism evidence="5 6">
    <name type="scientific">Corynebacterium zhongnanshanii</name>
    <dbReference type="NCBI Taxonomy" id="2768834"/>
    <lineage>
        <taxon>Bacteria</taxon>
        <taxon>Bacillati</taxon>
        <taxon>Actinomycetota</taxon>
        <taxon>Actinomycetes</taxon>
        <taxon>Mycobacteriales</taxon>
        <taxon>Corynebacteriaceae</taxon>
        <taxon>Corynebacterium</taxon>
    </lineage>
</organism>
<comment type="caution">
    <text evidence="5">The sequence shown here is derived from an EMBL/GenBank/DDBJ whole genome shotgun (WGS) entry which is preliminary data.</text>
</comment>
<evidence type="ECO:0000256" key="3">
    <source>
        <dbReference type="SAM" id="MobiDB-lite"/>
    </source>
</evidence>
<reference evidence="5 6" key="1">
    <citation type="submission" date="2019-10" db="EMBL/GenBank/DDBJ databases">
        <title>Corynebacterium sp novel species isolated from the respiratory tract of Marmot.</title>
        <authorList>
            <person name="Zhang G."/>
        </authorList>
    </citation>
    <scope>NUCLEOTIDE SEQUENCE [LARGE SCALE GENOMIC DNA]</scope>
    <source>
        <strain evidence="5 6">336</strain>
    </source>
</reference>
<accession>A0ABQ6VDY0</accession>
<evidence type="ECO:0000313" key="6">
    <source>
        <dbReference type="Proteomes" id="UP000436181"/>
    </source>
</evidence>
<comment type="similarity">
    <text evidence="1">Belongs to the 'GDXG' lipolytic enzyme family.</text>
</comment>
<dbReference type="PROSITE" id="PS01173">
    <property type="entry name" value="LIPASE_GDXG_HIS"/>
    <property type="match status" value="1"/>
</dbReference>
<evidence type="ECO:0000313" key="5">
    <source>
        <dbReference type="EMBL" id="KAB3520948.1"/>
    </source>
</evidence>